<dbReference type="RefSeq" id="WP_154770686.1">
    <property type="nucleotide sequence ID" value="NZ_WLYK01000011.1"/>
</dbReference>
<dbReference type="FunFam" id="3.40.50.720:FF:000336">
    <property type="entry name" value="Aldehyde reductase"/>
    <property type="match status" value="1"/>
</dbReference>
<sequence>MTPTTVLVTGGSGFIGGWCVLAALDSGHHVRTTVRDPAKGNRLRAQLHAAASFDDERLTIVLADLGDDAGWAEAVSGCDAVLHVASPTLRTTDLSEDEMIATARDGVLRVLRAARDHGVRRVVLTSASGAVVYGHPPQTEPFTEDDWSDVPIPSQPSVPRPSGRHVTAVPPYQKSKTLAERAAWEFVRSEGRGLELVAINPTAVLGPMLGNDDPPSLRTIRGMLAGALPVCPPFGTGWVDVRDVADLHLRAMTDPAAAGERFIATSGRSLRMVEIARVLRERLGDRAAKAPTRELPVFLAKALGVINPQLRALRPQLGLNLDSTSAKAQRLLGWRPRPVADSIVDTAESILAHTAS</sequence>
<evidence type="ECO:0000313" key="5">
    <source>
        <dbReference type="Proteomes" id="UP000460221"/>
    </source>
</evidence>
<keyword evidence="1" id="KW-0560">Oxidoreductase</keyword>
<dbReference type="InterPro" id="IPR001509">
    <property type="entry name" value="Epimerase_deHydtase"/>
</dbReference>
<dbReference type="InterPro" id="IPR050425">
    <property type="entry name" value="NAD(P)_dehydrat-like"/>
</dbReference>
<comment type="caution">
    <text evidence="4">The sequence shown here is derived from an EMBL/GenBank/DDBJ whole genome shotgun (WGS) entry which is preliminary data.</text>
</comment>
<dbReference type="Proteomes" id="UP000460221">
    <property type="component" value="Unassembled WGS sequence"/>
</dbReference>
<name>A0A7K1FRI2_9ACTN</name>
<protein>
    <submittedName>
        <fullName evidence="4">NAD-dependent epimerase/dehydratase family protein</fullName>
    </submittedName>
</protein>
<evidence type="ECO:0000259" key="3">
    <source>
        <dbReference type="Pfam" id="PF01370"/>
    </source>
</evidence>
<evidence type="ECO:0000256" key="2">
    <source>
        <dbReference type="ARBA" id="ARBA00023445"/>
    </source>
</evidence>
<evidence type="ECO:0000313" key="4">
    <source>
        <dbReference type="EMBL" id="MTD16680.1"/>
    </source>
</evidence>
<dbReference type="GO" id="GO:0016616">
    <property type="term" value="F:oxidoreductase activity, acting on the CH-OH group of donors, NAD or NADP as acceptor"/>
    <property type="evidence" value="ECO:0007669"/>
    <property type="project" value="TreeGrafter"/>
</dbReference>
<dbReference type="SUPFAM" id="SSF51735">
    <property type="entry name" value="NAD(P)-binding Rossmann-fold domains"/>
    <property type="match status" value="1"/>
</dbReference>
<dbReference type="Gene3D" id="3.40.50.720">
    <property type="entry name" value="NAD(P)-binding Rossmann-like Domain"/>
    <property type="match status" value="1"/>
</dbReference>
<dbReference type="PANTHER" id="PTHR10366:SF564">
    <property type="entry name" value="STEROL-4-ALPHA-CARBOXYLATE 3-DEHYDROGENASE, DECARBOXYLATING"/>
    <property type="match status" value="1"/>
</dbReference>
<organism evidence="4 5">
    <name type="scientific">Nakamurella alba</name>
    <dbReference type="NCBI Taxonomy" id="2665158"/>
    <lineage>
        <taxon>Bacteria</taxon>
        <taxon>Bacillati</taxon>
        <taxon>Actinomycetota</taxon>
        <taxon>Actinomycetes</taxon>
        <taxon>Nakamurellales</taxon>
        <taxon>Nakamurellaceae</taxon>
        <taxon>Nakamurella</taxon>
    </lineage>
</organism>
<evidence type="ECO:0000256" key="1">
    <source>
        <dbReference type="ARBA" id="ARBA00023002"/>
    </source>
</evidence>
<dbReference type="EMBL" id="WLYK01000011">
    <property type="protein sequence ID" value="MTD16680.1"/>
    <property type="molecule type" value="Genomic_DNA"/>
</dbReference>
<accession>A0A7K1FRI2</accession>
<feature type="domain" description="NAD-dependent epimerase/dehydratase" evidence="3">
    <location>
        <begin position="6"/>
        <end position="258"/>
    </location>
</feature>
<gene>
    <name evidence="4" type="ORF">GIS00_22345</name>
</gene>
<dbReference type="CDD" id="cd05227">
    <property type="entry name" value="AR_SDR_e"/>
    <property type="match status" value="1"/>
</dbReference>
<dbReference type="InterPro" id="IPR036291">
    <property type="entry name" value="NAD(P)-bd_dom_sf"/>
</dbReference>
<dbReference type="Pfam" id="PF01370">
    <property type="entry name" value="Epimerase"/>
    <property type="match status" value="1"/>
</dbReference>
<keyword evidence="5" id="KW-1185">Reference proteome</keyword>
<dbReference type="AlphaFoldDB" id="A0A7K1FRI2"/>
<reference evidence="4 5" key="1">
    <citation type="submission" date="2019-11" db="EMBL/GenBank/DDBJ databases">
        <authorList>
            <person name="Jiang L.-Q."/>
        </authorList>
    </citation>
    <scope>NUCLEOTIDE SEQUENCE [LARGE SCALE GENOMIC DNA]</scope>
    <source>
        <strain evidence="4 5">YIM 132087</strain>
    </source>
</reference>
<comment type="similarity">
    <text evidence="2">Belongs to the NAD(P)-dependent epimerase/dehydratase family. Dihydroflavonol-4-reductase subfamily.</text>
</comment>
<proteinExistence type="inferred from homology"/>
<dbReference type="PANTHER" id="PTHR10366">
    <property type="entry name" value="NAD DEPENDENT EPIMERASE/DEHYDRATASE"/>
    <property type="match status" value="1"/>
</dbReference>